<feature type="domain" description="OmpA-like" evidence="4">
    <location>
        <begin position="89"/>
        <end position="249"/>
    </location>
</feature>
<dbReference type="EMBL" id="JAERPS020000001">
    <property type="protein sequence ID" value="MBZ9610850.1"/>
    <property type="molecule type" value="Genomic_DNA"/>
</dbReference>
<dbReference type="Gene3D" id="3.30.1330.60">
    <property type="entry name" value="OmpA-like domain"/>
    <property type="match status" value="1"/>
</dbReference>
<sequence>MRGVNGRGSNHQVDEENPYWISFSDIMAGLLVIFVLAAVALILELTQKSEQWDEAIREIAKAEQVRKDLLREIEQELNAMNIPVKISDNDTVLRIPEDVLTFAQGRFDIPDDERSQQNALDIGRVLFNSITREERWKYLDTIFVEGHTDPVPYRNQAIKGNWGLSTFRAISVWNYWNQAMSESSRLDALTNHVGKKLFSVSGYAETRPVPCSVGSTEITDGSLCPDGVMTDEESLRKNRRIDIRFTVRRPALEDYQAVKQVMN</sequence>
<reference evidence="5 6" key="2">
    <citation type="submission" date="2021-08" db="EMBL/GenBank/DDBJ databases">
        <title>Rheinheimera aquimaris sp. nov., isolated from seawater of the East Sea in Korea.</title>
        <authorList>
            <person name="Kim K.H."/>
            <person name="Wenting R."/>
            <person name="Kim K.R."/>
            <person name="Jeon C.O."/>
        </authorList>
    </citation>
    <scope>NUCLEOTIDE SEQUENCE [LARGE SCALE GENOMIC DNA]</scope>
    <source>
        <strain evidence="5 6">MA-13</strain>
    </source>
</reference>
<evidence type="ECO:0000256" key="1">
    <source>
        <dbReference type="PROSITE-ProRule" id="PRU00473"/>
    </source>
</evidence>
<evidence type="ECO:0000259" key="4">
    <source>
        <dbReference type="PROSITE" id="PS51123"/>
    </source>
</evidence>
<keyword evidence="6" id="KW-1185">Reference proteome</keyword>
<dbReference type="PANTHER" id="PTHR30329">
    <property type="entry name" value="STATOR ELEMENT OF FLAGELLAR MOTOR COMPLEX"/>
    <property type="match status" value="1"/>
</dbReference>
<gene>
    <name evidence="5" type="ORF">I4W93_004510</name>
</gene>
<dbReference type="SUPFAM" id="SSF103088">
    <property type="entry name" value="OmpA-like"/>
    <property type="match status" value="1"/>
</dbReference>
<dbReference type="InterPro" id="IPR006665">
    <property type="entry name" value="OmpA-like"/>
</dbReference>
<feature type="coiled-coil region" evidence="2">
    <location>
        <begin position="52"/>
        <end position="79"/>
    </location>
</feature>
<dbReference type="InterPro" id="IPR036737">
    <property type="entry name" value="OmpA-like_sf"/>
</dbReference>
<dbReference type="RefSeq" id="WP_205310571.1">
    <property type="nucleotide sequence ID" value="NZ_JAERPS020000001.1"/>
</dbReference>
<comment type="caution">
    <text evidence="5">The sequence shown here is derived from an EMBL/GenBank/DDBJ whole genome shotgun (WGS) entry which is preliminary data.</text>
</comment>
<dbReference type="InterPro" id="IPR050330">
    <property type="entry name" value="Bact_OuterMem_StrucFunc"/>
</dbReference>
<evidence type="ECO:0000313" key="5">
    <source>
        <dbReference type="EMBL" id="MBZ9610850.1"/>
    </source>
</evidence>
<keyword evidence="1 3" id="KW-0472">Membrane</keyword>
<keyword evidence="2" id="KW-0175">Coiled coil</keyword>
<keyword evidence="3" id="KW-1133">Transmembrane helix</keyword>
<name>A0ABS7X6Q8_9GAMM</name>
<dbReference type="Proteomes" id="UP000663814">
    <property type="component" value="Unassembled WGS sequence"/>
</dbReference>
<proteinExistence type="predicted"/>
<dbReference type="Pfam" id="PF00691">
    <property type="entry name" value="OmpA"/>
    <property type="match status" value="1"/>
</dbReference>
<protein>
    <submittedName>
        <fullName evidence="5">OmpA family protein</fullName>
    </submittedName>
</protein>
<reference evidence="5 6" key="1">
    <citation type="submission" date="2020-12" db="EMBL/GenBank/DDBJ databases">
        <authorList>
            <person name="Ruan W."/>
            <person name="Khan S.A."/>
            <person name="Jeon C.O."/>
        </authorList>
    </citation>
    <scope>NUCLEOTIDE SEQUENCE [LARGE SCALE GENOMIC DNA]</scope>
    <source>
        <strain evidence="5 6">MA-13</strain>
    </source>
</reference>
<accession>A0ABS7X6Q8</accession>
<dbReference type="PROSITE" id="PS51123">
    <property type="entry name" value="OMPA_2"/>
    <property type="match status" value="1"/>
</dbReference>
<evidence type="ECO:0000313" key="6">
    <source>
        <dbReference type="Proteomes" id="UP000663814"/>
    </source>
</evidence>
<evidence type="ECO:0000256" key="3">
    <source>
        <dbReference type="SAM" id="Phobius"/>
    </source>
</evidence>
<feature type="transmembrane region" description="Helical" evidence="3">
    <location>
        <begin position="20"/>
        <end position="43"/>
    </location>
</feature>
<dbReference type="PANTHER" id="PTHR30329:SF20">
    <property type="entry name" value="EXPORTED PROTEIN"/>
    <property type="match status" value="1"/>
</dbReference>
<organism evidence="5 6">
    <name type="scientific">Rheinheimera maricola</name>
    <dbReference type="NCBI Taxonomy" id="2793282"/>
    <lineage>
        <taxon>Bacteria</taxon>
        <taxon>Pseudomonadati</taxon>
        <taxon>Pseudomonadota</taxon>
        <taxon>Gammaproteobacteria</taxon>
        <taxon>Chromatiales</taxon>
        <taxon>Chromatiaceae</taxon>
        <taxon>Rheinheimera</taxon>
    </lineage>
</organism>
<evidence type="ECO:0000256" key="2">
    <source>
        <dbReference type="SAM" id="Coils"/>
    </source>
</evidence>
<keyword evidence="3" id="KW-0812">Transmembrane</keyword>